<evidence type="ECO:0000313" key="1">
    <source>
        <dbReference type="EMBL" id="PIK52824.1"/>
    </source>
</evidence>
<dbReference type="InterPro" id="IPR003903">
    <property type="entry name" value="UIM_dom"/>
</dbReference>
<dbReference type="OrthoDB" id="2384350at2759"/>
<protein>
    <submittedName>
        <fullName evidence="1">Putative G2/M phase-specific E3 ubiquitin-protein ligase-like</fullName>
    </submittedName>
</protein>
<organism evidence="1 2">
    <name type="scientific">Stichopus japonicus</name>
    <name type="common">Sea cucumber</name>
    <dbReference type="NCBI Taxonomy" id="307972"/>
    <lineage>
        <taxon>Eukaryota</taxon>
        <taxon>Metazoa</taxon>
        <taxon>Echinodermata</taxon>
        <taxon>Eleutherozoa</taxon>
        <taxon>Echinozoa</taxon>
        <taxon>Holothuroidea</taxon>
        <taxon>Aspidochirotacea</taxon>
        <taxon>Aspidochirotida</taxon>
        <taxon>Stichopodidae</taxon>
        <taxon>Apostichopus</taxon>
    </lineage>
</organism>
<dbReference type="SMART" id="SM00726">
    <property type="entry name" value="UIM"/>
    <property type="match status" value="2"/>
</dbReference>
<accession>A0A2G8KXT5</accession>
<dbReference type="Proteomes" id="UP000230750">
    <property type="component" value="Unassembled WGS sequence"/>
</dbReference>
<keyword evidence="2" id="KW-1185">Reference proteome</keyword>
<dbReference type="AlphaFoldDB" id="A0A2G8KXT5"/>
<dbReference type="STRING" id="307972.A0A2G8KXT5"/>
<reference evidence="1 2" key="1">
    <citation type="journal article" date="2017" name="PLoS Biol.">
        <title>The sea cucumber genome provides insights into morphological evolution and visceral regeneration.</title>
        <authorList>
            <person name="Zhang X."/>
            <person name="Sun L."/>
            <person name="Yuan J."/>
            <person name="Sun Y."/>
            <person name="Gao Y."/>
            <person name="Zhang L."/>
            <person name="Li S."/>
            <person name="Dai H."/>
            <person name="Hamel J.F."/>
            <person name="Liu C."/>
            <person name="Yu Y."/>
            <person name="Liu S."/>
            <person name="Lin W."/>
            <person name="Guo K."/>
            <person name="Jin S."/>
            <person name="Xu P."/>
            <person name="Storey K.B."/>
            <person name="Huan P."/>
            <person name="Zhang T."/>
            <person name="Zhou Y."/>
            <person name="Zhang J."/>
            <person name="Lin C."/>
            <person name="Li X."/>
            <person name="Xing L."/>
            <person name="Huo D."/>
            <person name="Sun M."/>
            <person name="Wang L."/>
            <person name="Mercier A."/>
            <person name="Li F."/>
            <person name="Yang H."/>
            <person name="Xiang J."/>
        </authorList>
    </citation>
    <scope>NUCLEOTIDE SEQUENCE [LARGE SCALE GENOMIC DNA]</scope>
    <source>
        <strain evidence="1">Shaxun</strain>
        <tissue evidence="1">Muscle</tissue>
    </source>
</reference>
<sequence length="286" mass="31782">MFLRSYVLQDCIDVHDMSDADLEEDAQLNRAIAESLETYRCMQQASLSLAFTSLNGGIFKVAGTMVAVSLIHGGPAPHFFSRSLFNVVSYGFEAAAPLVEEVSDPETKLLIEAIVNATSTEELHDAVESASILMGLAGIIRVNPSLPDKESIAKELIQFLVIDRARSAYERSYVLQDCIDVHDMSDADLEEDAQLNRAIAESLETYSFLEGLSTMVLLDLIRSHPLVMEECFMQREDILTASRMERLFSHDLSPEGPLSRGPEARTLTYWLDMLIDIDGKVNIILC</sequence>
<gene>
    <name evidence="1" type="ORF">BSL78_10257</name>
</gene>
<dbReference type="Pfam" id="PF02809">
    <property type="entry name" value="UIM"/>
    <property type="match status" value="2"/>
</dbReference>
<dbReference type="EMBL" id="MRZV01000312">
    <property type="protein sequence ID" value="PIK52824.1"/>
    <property type="molecule type" value="Genomic_DNA"/>
</dbReference>
<comment type="caution">
    <text evidence="1">The sequence shown here is derived from an EMBL/GenBank/DDBJ whole genome shotgun (WGS) entry which is preliminary data.</text>
</comment>
<name>A0A2G8KXT5_STIJA</name>
<proteinExistence type="predicted"/>
<evidence type="ECO:0000313" key="2">
    <source>
        <dbReference type="Proteomes" id="UP000230750"/>
    </source>
</evidence>